<dbReference type="RefSeq" id="WP_155171060.1">
    <property type="nucleotide sequence ID" value="NZ_BAAAFL010000008.1"/>
</dbReference>
<keyword evidence="1" id="KW-0472">Membrane</keyword>
<evidence type="ECO:0000313" key="2">
    <source>
        <dbReference type="EMBL" id="MTI25023.1"/>
    </source>
</evidence>
<evidence type="ECO:0008006" key="4">
    <source>
        <dbReference type="Google" id="ProtNLM"/>
    </source>
</evidence>
<comment type="caution">
    <text evidence="2">The sequence shown here is derived from an EMBL/GenBank/DDBJ whole genome shotgun (WGS) entry which is preliminary data.</text>
</comment>
<feature type="transmembrane region" description="Helical" evidence="1">
    <location>
        <begin position="69"/>
        <end position="88"/>
    </location>
</feature>
<keyword evidence="1" id="KW-1133">Transmembrane helix</keyword>
<name>A0ABW9RNW5_9BACT</name>
<keyword evidence="1" id="KW-0812">Transmembrane</keyword>
<protein>
    <recommendedName>
        <fullName evidence="4">DUF3278 domain-containing protein</fullName>
    </recommendedName>
</protein>
<organism evidence="2 3">
    <name type="scientific">Fulvivirga kasyanovii</name>
    <dbReference type="NCBI Taxonomy" id="396812"/>
    <lineage>
        <taxon>Bacteria</taxon>
        <taxon>Pseudomonadati</taxon>
        <taxon>Bacteroidota</taxon>
        <taxon>Cytophagia</taxon>
        <taxon>Cytophagales</taxon>
        <taxon>Fulvivirgaceae</taxon>
        <taxon>Fulvivirga</taxon>
    </lineage>
</organism>
<feature type="transmembrane region" description="Helical" evidence="1">
    <location>
        <begin position="114"/>
        <end position="135"/>
    </location>
</feature>
<evidence type="ECO:0000256" key="1">
    <source>
        <dbReference type="SAM" id="Phobius"/>
    </source>
</evidence>
<feature type="transmembrane region" description="Helical" evidence="1">
    <location>
        <begin position="155"/>
        <end position="179"/>
    </location>
</feature>
<gene>
    <name evidence="2" type="ORF">E1163_08735</name>
</gene>
<reference evidence="2 3" key="1">
    <citation type="submission" date="2019-02" db="EMBL/GenBank/DDBJ databases">
        <authorList>
            <person name="Goldberg S.R."/>
            <person name="Haltli B.A."/>
            <person name="Correa H."/>
            <person name="Russell K.G."/>
        </authorList>
    </citation>
    <scope>NUCLEOTIDE SEQUENCE [LARGE SCALE GENOMIC DNA]</scope>
    <source>
        <strain evidence="2 3">JCM 16186</strain>
    </source>
</reference>
<dbReference type="EMBL" id="SMLW01000475">
    <property type="protein sequence ID" value="MTI25023.1"/>
    <property type="molecule type" value="Genomic_DNA"/>
</dbReference>
<keyword evidence="3" id="KW-1185">Reference proteome</keyword>
<accession>A0ABW9RNW5</accession>
<proteinExistence type="predicted"/>
<feature type="transmembrane region" description="Helical" evidence="1">
    <location>
        <begin position="42"/>
        <end position="63"/>
    </location>
</feature>
<evidence type="ECO:0000313" key="3">
    <source>
        <dbReference type="Proteomes" id="UP000798808"/>
    </source>
</evidence>
<dbReference type="Proteomes" id="UP000798808">
    <property type="component" value="Unassembled WGS sequence"/>
</dbReference>
<sequence length="196" mass="22259">MELDELKETWKTSNPVHYSRKELDSIFEIKTRRSLKSINRSMLNDAFLMVLATAGFITITFILGLKSRYVISGELVLVAILLGIHYRIKYLTINKINLNQNSIKQAISLIIKKVRVYLVLYKILTPLIAGGLYLLYEANAHYYQTGSYSLADPVFSLSIAAGIALLALALTHLITRAMYGKELRRLRQLHDDLSVL</sequence>